<keyword evidence="2" id="KW-0472">Membrane</keyword>
<evidence type="ECO:0000256" key="3">
    <source>
        <dbReference type="SAM" id="SignalP"/>
    </source>
</evidence>
<feature type="compositionally biased region" description="Basic residues" evidence="1">
    <location>
        <begin position="113"/>
        <end position="123"/>
    </location>
</feature>
<comment type="caution">
    <text evidence="4">The sequence shown here is derived from an EMBL/GenBank/DDBJ whole genome shotgun (WGS) entry which is preliminary data.</text>
</comment>
<organism evidence="4 5">
    <name type="scientific">Streptomyces durbertensis</name>
    <dbReference type="NCBI Taxonomy" id="2448886"/>
    <lineage>
        <taxon>Bacteria</taxon>
        <taxon>Bacillati</taxon>
        <taxon>Actinomycetota</taxon>
        <taxon>Actinomycetes</taxon>
        <taxon>Kitasatosporales</taxon>
        <taxon>Streptomycetaceae</taxon>
        <taxon>Streptomyces</taxon>
    </lineage>
</organism>
<feature type="region of interest" description="Disordered" evidence="1">
    <location>
        <begin position="71"/>
        <end position="123"/>
    </location>
</feature>
<feature type="compositionally biased region" description="Basic residues" evidence="1">
    <location>
        <begin position="75"/>
        <end position="92"/>
    </location>
</feature>
<sequence length="219" mass="22065">MKTRSLATVAAASAALVLSMAGPALAGGETGTGGLTVHPSTAGPGATVQITAHCKAGGQGTVASLAFEHSQAHTGGHHHGRHHHHDGRHHDGRHHDHNNMLDDSKPADGSTHHPTHKKGHHHHAPFASAKVMHQGLTPGKTYQVTGYCKDGRPLTGNFTFSGVSGGAHAGLGGLASGTQSSGSGMSTTTTAAAAAGGLAVAGLAGYLMVWRRRANADKA</sequence>
<gene>
    <name evidence="4" type="ORF">GL263_09390</name>
</gene>
<evidence type="ECO:0000313" key="5">
    <source>
        <dbReference type="Proteomes" id="UP000766698"/>
    </source>
</evidence>
<keyword evidence="5" id="KW-1185">Reference proteome</keyword>
<feature type="signal peptide" evidence="3">
    <location>
        <begin position="1"/>
        <end position="26"/>
    </location>
</feature>
<evidence type="ECO:0000256" key="1">
    <source>
        <dbReference type="SAM" id="MobiDB-lite"/>
    </source>
</evidence>
<dbReference type="RefSeq" id="WP_182855135.1">
    <property type="nucleotide sequence ID" value="NZ_WMLF01000098.1"/>
</dbReference>
<evidence type="ECO:0000313" key="4">
    <source>
        <dbReference type="EMBL" id="MBB1243770.1"/>
    </source>
</evidence>
<protein>
    <submittedName>
        <fullName evidence="4">Uncharacterized protein</fullName>
    </submittedName>
</protein>
<keyword evidence="2" id="KW-1133">Transmembrane helix</keyword>
<feature type="compositionally biased region" description="Basic and acidic residues" evidence="1">
    <location>
        <begin position="93"/>
        <end position="106"/>
    </location>
</feature>
<keyword evidence="3" id="KW-0732">Signal</keyword>
<reference evidence="5" key="1">
    <citation type="journal article" date="2020" name="Syst. Appl. Microbiol.">
        <title>Streptomyces alkaliterrae sp. nov., isolated from an alkaline soil, and emended descriptions of Streptomyces alkaliphilus, Streptomyces calidiresistens and Streptomyces durbertensis.</title>
        <authorList>
            <person name="Swiecimska M."/>
            <person name="Golinska P."/>
            <person name="Nouioui I."/>
            <person name="Wypij M."/>
            <person name="Rai M."/>
            <person name="Sangal V."/>
            <person name="Goodfellow M."/>
        </authorList>
    </citation>
    <scope>NUCLEOTIDE SEQUENCE [LARGE SCALE GENOMIC DNA]</scope>
    <source>
        <strain evidence="5">DSM 104538</strain>
    </source>
</reference>
<dbReference type="EMBL" id="WMLF01000098">
    <property type="protein sequence ID" value="MBB1243770.1"/>
    <property type="molecule type" value="Genomic_DNA"/>
</dbReference>
<feature type="chain" id="PRO_5046465329" evidence="3">
    <location>
        <begin position="27"/>
        <end position="219"/>
    </location>
</feature>
<name>A0ABR6EEK5_9ACTN</name>
<proteinExistence type="predicted"/>
<evidence type="ECO:0000256" key="2">
    <source>
        <dbReference type="SAM" id="Phobius"/>
    </source>
</evidence>
<feature type="transmembrane region" description="Helical" evidence="2">
    <location>
        <begin position="191"/>
        <end position="210"/>
    </location>
</feature>
<keyword evidence="2" id="KW-0812">Transmembrane</keyword>
<accession>A0ABR6EEK5</accession>
<dbReference type="Proteomes" id="UP000766698">
    <property type="component" value="Unassembled WGS sequence"/>
</dbReference>